<gene>
    <name evidence="2" type="ORF">BE15_32655</name>
</gene>
<name>A0A150PZJ7_SORCE</name>
<dbReference type="Proteomes" id="UP000075260">
    <property type="component" value="Unassembled WGS sequence"/>
</dbReference>
<sequence length="116" mass="12192">MIAVASMSSPKRFAAASMSGDVRWPPSSRASAGLFHTPMNSATTRSTRTGFVPPIATISAVGRRTWKPSPPIPGAPSPSTASGVEISSTSTMRSAKTRSDERYSARSSCPADFESR</sequence>
<evidence type="ECO:0000313" key="3">
    <source>
        <dbReference type="Proteomes" id="UP000075260"/>
    </source>
</evidence>
<organism evidence="2 3">
    <name type="scientific">Sorangium cellulosum</name>
    <name type="common">Polyangium cellulosum</name>
    <dbReference type="NCBI Taxonomy" id="56"/>
    <lineage>
        <taxon>Bacteria</taxon>
        <taxon>Pseudomonadati</taxon>
        <taxon>Myxococcota</taxon>
        <taxon>Polyangia</taxon>
        <taxon>Polyangiales</taxon>
        <taxon>Polyangiaceae</taxon>
        <taxon>Sorangium</taxon>
    </lineage>
</organism>
<reference evidence="2 3" key="1">
    <citation type="submission" date="2014-02" db="EMBL/GenBank/DDBJ databases">
        <title>The small core and large imbalanced accessory genome model reveals a collaborative survival strategy of Sorangium cellulosum strains in nature.</title>
        <authorList>
            <person name="Han K."/>
            <person name="Peng R."/>
            <person name="Blom J."/>
            <person name="Li Y.-Z."/>
        </authorList>
    </citation>
    <scope>NUCLEOTIDE SEQUENCE [LARGE SCALE GENOMIC DNA]</scope>
    <source>
        <strain evidence="2 3">So0008-312</strain>
    </source>
</reference>
<proteinExistence type="predicted"/>
<feature type="compositionally biased region" description="Polar residues" evidence="1">
    <location>
        <begin position="38"/>
        <end position="49"/>
    </location>
</feature>
<protein>
    <submittedName>
        <fullName evidence="2">Uncharacterized protein</fullName>
    </submittedName>
</protein>
<feature type="region of interest" description="Disordered" evidence="1">
    <location>
        <begin position="1"/>
        <end position="116"/>
    </location>
</feature>
<feature type="compositionally biased region" description="Polar residues" evidence="1">
    <location>
        <begin position="85"/>
        <end position="94"/>
    </location>
</feature>
<evidence type="ECO:0000313" key="2">
    <source>
        <dbReference type="EMBL" id="KYF61187.1"/>
    </source>
</evidence>
<comment type="caution">
    <text evidence="2">The sequence shown here is derived from an EMBL/GenBank/DDBJ whole genome shotgun (WGS) entry which is preliminary data.</text>
</comment>
<dbReference type="EMBL" id="JEMA01001211">
    <property type="protein sequence ID" value="KYF61187.1"/>
    <property type="molecule type" value="Genomic_DNA"/>
</dbReference>
<accession>A0A150PZJ7</accession>
<dbReference type="AlphaFoldDB" id="A0A150PZJ7"/>
<evidence type="ECO:0000256" key="1">
    <source>
        <dbReference type="SAM" id="MobiDB-lite"/>
    </source>
</evidence>